<accession>A0ABZ0I9H1</accession>
<dbReference type="Pfam" id="PF00291">
    <property type="entry name" value="PALP"/>
    <property type="match status" value="1"/>
</dbReference>
<dbReference type="SUPFAM" id="SSF53686">
    <property type="entry name" value="Tryptophan synthase beta subunit-like PLP-dependent enzymes"/>
    <property type="match status" value="1"/>
</dbReference>
<dbReference type="InterPro" id="IPR000634">
    <property type="entry name" value="Ser/Thr_deHydtase_PyrdxlP-BS"/>
</dbReference>
<comment type="cofactor">
    <cofactor evidence="3">
        <name>Mn(2+)</name>
        <dbReference type="ChEBI" id="CHEBI:29035"/>
    </cofactor>
</comment>
<evidence type="ECO:0000313" key="9">
    <source>
        <dbReference type="Proteomes" id="UP001626549"/>
    </source>
</evidence>
<organism evidence="8 9">
    <name type="scientific">Congregibacter brevis</name>
    <dbReference type="NCBI Taxonomy" id="3081201"/>
    <lineage>
        <taxon>Bacteria</taxon>
        <taxon>Pseudomonadati</taxon>
        <taxon>Pseudomonadota</taxon>
        <taxon>Gammaproteobacteria</taxon>
        <taxon>Cellvibrionales</taxon>
        <taxon>Halieaceae</taxon>
        <taxon>Congregibacter</taxon>
    </lineage>
</organism>
<dbReference type="Gene3D" id="3.40.50.1100">
    <property type="match status" value="2"/>
</dbReference>
<reference evidence="8 9" key="1">
    <citation type="submission" date="2023-10" db="EMBL/GenBank/DDBJ databases">
        <title>Two novel species belonging to the OM43/NOR5 clade.</title>
        <authorList>
            <person name="Park M."/>
        </authorList>
    </citation>
    <scope>NUCLEOTIDE SEQUENCE [LARGE SCALE GENOMIC DNA]</scope>
    <source>
        <strain evidence="8 9">IMCC45268</strain>
    </source>
</reference>
<feature type="domain" description="Tryptophan synthase beta chain-like PALP" evidence="7">
    <location>
        <begin position="24"/>
        <end position="313"/>
    </location>
</feature>
<comment type="cofactor">
    <cofactor evidence="1">
        <name>Ca(2+)</name>
        <dbReference type="ChEBI" id="CHEBI:29108"/>
    </cofactor>
</comment>
<comment type="cofactor">
    <cofactor evidence="4">
        <name>Mg(2+)</name>
        <dbReference type="ChEBI" id="CHEBI:18420"/>
    </cofactor>
</comment>
<keyword evidence="6" id="KW-0663">Pyridoxal phosphate</keyword>
<evidence type="ECO:0000256" key="6">
    <source>
        <dbReference type="ARBA" id="ARBA00022898"/>
    </source>
</evidence>
<evidence type="ECO:0000313" key="8">
    <source>
        <dbReference type="EMBL" id="WOJ95429.1"/>
    </source>
</evidence>
<evidence type="ECO:0000256" key="1">
    <source>
        <dbReference type="ARBA" id="ARBA00001913"/>
    </source>
</evidence>
<sequence>MNSVELPSFLDIRGAAERLRGQAVRTPLLRNRFLDEDSGRRVFLKPETLQVSGSFKFRGAYNRVSQLTQDERKAGVIAWSSGNHAQGVAAAAKLESVPARIVMPEDAPQIKLENTIALGAEVITYDRYTEDREAMSYALAERDGGVIVPSYDDRHVIAGQGTAGLEVFEDAAAAEESLDALLICCGGGGLTAGCALAGSALSPDTAIFCVEPENYDDHARSLQSGHREQADTAQASICDALLSPTPGALTFPINQRLLAGGLVVSESEVKAAMRYAFRVLKLVVEPGGAVALAALLSGKLDARYQSVAVILSGGNVDPLVFAKILYEDS</sequence>
<dbReference type="Proteomes" id="UP001626549">
    <property type="component" value="Chromosome"/>
</dbReference>
<evidence type="ECO:0000256" key="2">
    <source>
        <dbReference type="ARBA" id="ARBA00001933"/>
    </source>
</evidence>
<dbReference type="InterPro" id="IPR001926">
    <property type="entry name" value="TrpB-like_PALP"/>
</dbReference>
<dbReference type="PROSITE" id="PS00165">
    <property type="entry name" value="DEHYDRATASE_SER_THR"/>
    <property type="match status" value="1"/>
</dbReference>
<comment type="cofactor">
    <cofactor evidence="2">
        <name>pyridoxal 5'-phosphate</name>
        <dbReference type="ChEBI" id="CHEBI:597326"/>
    </cofactor>
</comment>
<dbReference type="RefSeq" id="WP_407326125.1">
    <property type="nucleotide sequence ID" value="NZ_CP136865.1"/>
</dbReference>
<dbReference type="InterPro" id="IPR036052">
    <property type="entry name" value="TrpB-like_PALP_sf"/>
</dbReference>
<evidence type="ECO:0000256" key="5">
    <source>
        <dbReference type="ARBA" id="ARBA00022842"/>
    </source>
</evidence>
<evidence type="ECO:0000256" key="3">
    <source>
        <dbReference type="ARBA" id="ARBA00001936"/>
    </source>
</evidence>
<gene>
    <name evidence="8" type="ORF">R0137_09170</name>
</gene>
<evidence type="ECO:0000256" key="4">
    <source>
        <dbReference type="ARBA" id="ARBA00001946"/>
    </source>
</evidence>
<proteinExistence type="predicted"/>
<name>A0ABZ0I9H1_9GAMM</name>
<dbReference type="CDD" id="cd01562">
    <property type="entry name" value="Thr-dehyd"/>
    <property type="match status" value="1"/>
</dbReference>
<evidence type="ECO:0000259" key="7">
    <source>
        <dbReference type="Pfam" id="PF00291"/>
    </source>
</evidence>
<keyword evidence="5" id="KW-0460">Magnesium</keyword>
<dbReference type="PANTHER" id="PTHR43050">
    <property type="entry name" value="SERINE / THREONINE RACEMASE FAMILY MEMBER"/>
    <property type="match status" value="1"/>
</dbReference>
<protein>
    <submittedName>
        <fullName evidence="8">Threonine/serine dehydratase</fullName>
    </submittedName>
</protein>
<dbReference type="EMBL" id="CP136865">
    <property type="protein sequence ID" value="WOJ95429.1"/>
    <property type="molecule type" value="Genomic_DNA"/>
</dbReference>
<dbReference type="PANTHER" id="PTHR43050:SF1">
    <property type="entry name" value="SERINE RACEMASE"/>
    <property type="match status" value="1"/>
</dbReference>
<keyword evidence="9" id="KW-1185">Reference proteome</keyword>